<evidence type="ECO:0000313" key="3">
    <source>
        <dbReference type="EMBL" id="MBW4547109.1"/>
    </source>
</evidence>
<dbReference type="InterPro" id="IPR027051">
    <property type="entry name" value="XdhC_Rossmann_dom"/>
</dbReference>
<protein>
    <submittedName>
        <fullName evidence="3">XdhC family protein</fullName>
    </submittedName>
</protein>
<dbReference type="Pfam" id="PF13478">
    <property type="entry name" value="XdhC_C"/>
    <property type="match status" value="1"/>
</dbReference>
<dbReference type="Proteomes" id="UP000753908">
    <property type="component" value="Unassembled WGS sequence"/>
</dbReference>
<dbReference type="InterPro" id="IPR052698">
    <property type="entry name" value="MoCofactor_Util/Proc"/>
</dbReference>
<reference evidence="3" key="2">
    <citation type="journal article" date="2022" name="Microbiol. Resour. Announc.">
        <title>Metagenome Sequencing to Explore Phylogenomics of Terrestrial Cyanobacteria.</title>
        <authorList>
            <person name="Ward R.D."/>
            <person name="Stajich J.E."/>
            <person name="Johansen J.R."/>
            <person name="Huntemann M."/>
            <person name="Clum A."/>
            <person name="Foster B."/>
            <person name="Foster B."/>
            <person name="Roux S."/>
            <person name="Palaniappan K."/>
            <person name="Varghese N."/>
            <person name="Mukherjee S."/>
            <person name="Reddy T.B.K."/>
            <person name="Daum C."/>
            <person name="Copeland A."/>
            <person name="Chen I.A."/>
            <person name="Ivanova N.N."/>
            <person name="Kyrpides N.C."/>
            <person name="Shapiro N."/>
            <person name="Eloe-Fadrosh E.A."/>
            <person name="Pietrasiak N."/>
        </authorList>
    </citation>
    <scope>NUCLEOTIDE SEQUENCE</scope>
    <source>
        <strain evidence="3">CPER-KK1</strain>
    </source>
</reference>
<gene>
    <name evidence="3" type="ORF">KME25_22115</name>
</gene>
<evidence type="ECO:0000313" key="4">
    <source>
        <dbReference type="Proteomes" id="UP000753908"/>
    </source>
</evidence>
<dbReference type="InterPro" id="IPR003777">
    <property type="entry name" value="XdhC_CoxI"/>
</dbReference>
<comment type="caution">
    <text evidence="3">The sequence shown here is derived from an EMBL/GenBank/DDBJ whole genome shotgun (WGS) entry which is preliminary data.</text>
</comment>
<dbReference type="Pfam" id="PF02625">
    <property type="entry name" value="XdhC_CoxI"/>
    <property type="match status" value="1"/>
</dbReference>
<proteinExistence type="predicted"/>
<dbReference type="Gene3D" id="3.40.50.720">
    <property type="entry name" value="NAD(P)-binding Rossmann-like Domain"/>
    <property type="match status" value="1"/>
</dbReference>
<accession>A0A951UBP4</accession>
<name>A0A951UBP4_9CYAN</name>
<reference evidence="3" key="1">
    <citation type="submission" date="2021-05" db="EMBL/GenBank/DDBJ databases">
        <authorList>
            <person name="Pietrasiak N."/>
            <person name="Ward R."/>
            <person name="Stajich J.E."/>
            <person name="Kurbessoian T."/>
        </authorList>
    </citation>
    <scope>NUCLEOTIDE SEQUENCE</scope>
    <source>
        <strain evidence="3">CPER-KK1</strain>
    </source>
</reference>
<dbReference type="EMBL" id="JAHHIF010000035">
    <property type="protein sequence ID" value="MBW4547109.1"/>
    <property type="molecule type" value="Genomic_DNA"/>
</dbReference>
<dbReference type="PANTHER" id="PTHR30388:SF6">
    <property type="entry name" value="XANTHINE DEHYDROGENASE SUBUNIT A-RELATED"/>
    <property type="match status" value="1"/>
</dbReference>
<evidence type="ECO:0000259" key="2">
    <source>
        <dbReference type="Pfam" id="PF13478"/>
    </source>
</evidence>
<feature type="domain" description="XdhC Rossmann" evidence="2">
    <location>
        <begin position="177"/>
        <end position="319"/>
    </location>
</feature>
<sequence>MLEFYQQLAQAMVKSPVVLATVTHIKGSVPREVGAKMFVCSDGCIGGTIGGGAGEAKVITQALKVWETGEKQFIEIDLSGTQTRETQGVCGGRMQVWLERWAGKDAIALVHQILDILNSGQAGVLVTPFDAVGFPYVRLSYSDGRLTQSLETTIEMLYATSLHPTALVEPLLPLPTLLIIGAGHIAVPLAKIAKQAGFRVVVQDDRPEFASKERFPEAALLLALPITSALDTLPPAHQLYIALVTRGIQQDLEALRILLQQPTQYIGMIGSEKRVRTVYQKLQQEGILPNILQSIHAPIGLDIGALTPEEIAISICAELIKVRRGGTGNSLSQRRQLLGNNLRESPYIQTLP</sequence>
<feature type="domain" description="XdhC- CoxI" evidence="1">
    <location>
        <begin position="15"/>
        <end position="75"/>
    </location>
</feature>
<organism evidence="3 4">
    <name type="scientific">Symplocastrum torsivum CPER-KK1</name>
    <dbReference type="NCBI Taxonomy" id="450513"/>
    <lineage>
        <taxon>Bacteria</taxon>
        <taxon>Bacillati</taxon>
        <taxon>Cyanobacteriota</taxon>
        <taxon>Cyanophyceae</taxon>
        <taxon>Oscillatoriophycideae</taxon>
        <taxon>Oscillatoriales</taxon>
        <taxon>Microcoleaceae</taxon>
        <taxon>Symplocastrum</taxon>
    </lineage>
</organism>
<dbReference type="AlphaFoldDB" id="A0A951UBP4"/>
<dbReference type="PANTHER" id="PTHR30388">
    <property type="entry name" value="ALDEHYDE OXIDOREDUCTASE MOLYBDENUM COFACTOR ASSEMBLY PROTEIN"/>
    <property type="match status" value="1"/>
</dbReference>
<evidence type="ECO:0000259" key="1">
    <source>
        <dbReference type="Pfam" id="PF02625"/>
    </source>
</evidence>